<evidence type="ECO:0008006" key="4">
    <source>
        <dbReference type="Google" id="ProtNLM"/>
    </source>
</evidence>
<protein>
    <recommendedName>
        <fullName evidence="4">Integron gene cassette protein</fullName>
    </recommendedName>
</protein>
<accession>A0A108U953</accession>
<dbReference type="EMBL" id="JAJA02000001">
    <property type="protein sequence ID" value="KWS04840.1"/>
    <property type="molecule type" value="Genomic_DNA"/>
</dbReference>
<gene>
    <name evidence="2" type="ORF">AZ78_2390</name>
</gene>
<evidence type="ECO:0000256" key="1">
    <source>
        <dbReference type="SAM" id="SignalP"/>
    </source>
</evidence>
<keyword evidence="1" id="KW-0732">Signal</keyword>
<feature type="signal peptide" evidence="1">
    <location>
        <begin position="1"/>
        <end position="19"/>
    </location>
</feature>
<reference evidence="2 3" key="1">
    <citation type="journal article" date="2014" name="Genome Announc.">
        <title>Draft Genome Sequence of Lysobacter capsici AZ78, a Bacterium Antagonistic to Plant-Pathogenic Oomycetes.</title>
        <authorList>
            <person name="Puopolo G."/>
            <person name="Sonego P."/>
            <person name="Engelen K."/>
            <person name="Pertot I."/>
        </authorList>
    </citation>
    <scope>NUCLEOTIDE SEQUENCE [LARGE SCALE GENOMIC DNA]</scope>
    <source>
        <strain evidence="2 3">AZ78</strain>
    </source>
</reference>
<dbReference type="OrthoDB" id="6025791at2"/>
<dbReference type="AlphaFoldDB" id="A0A108U953"/>
<evidence type="ECO:0000313" key="3">
    <source>
        <dbReference type="Proteomes" id="UP000023435"/>
    </source>
</evidence>
<dbReference type="RefSeq" id="WP_148650176.1">
    <property type="nucleotide sequence ID" value="NZ_JAJA02000001.1"/>
</dbReference>
<feature type="chain" id="PRO_5007131708" description="Integron gene cassette protein" evidence="1">
    <location>
        <begin position="20"/>
        <end position="144"/>
    </location>
</feature>
<proteinExistence type="predicted"/>
<keyword evidence="3" id="KW-1185">Reference proteome</keyword>
<evidence type="ECO:0000313" key="2">
    <source>
        <dbReference type="EMBL" id="KWS04840.1"/>
    </source>
</evidence>
<organism evidence="2 3">
    <name type="scientific">Lysobacter capsici AZ78</name>
    <dbReference type="NCBI Taxonomy" id="1444315"/>
    <lineage>
        <taxon>Bacteria</taxon>
        <taxon>Pseudomonadati</taxon>
        <taxon>Pseudomonadota</taxon>
        <taxon>Gammaproteobacteria</taxon>
        <taxon>Lysobacterales</taxon>
        <taxon>Lysobacteraceae</taxon>
        <taxon>Lysobacter</taxon>
    </lineage>
</organism>
<dbReference type="Proteomes" id="UP000023435">
    <property type="component" value="Unassembled WGS sequence"/>
</dbReference>
<name>A0A108U953_9GAMM</name>
<sequence length="144" mass="15710">MNLRTAALTLLFVTGAAGAEAPAKVAADSYGLSKEQAVEVCKPRGEHEYLARLVCPDSEHATFERSGNFGERTPLPDDLSDDATNRLIEDMMGYKALQPGEADYHIVDGYEVACGETKIRVYLDMYHCDAPRPTRAPAGFSIIN</sequence>
<comment type="caution">
    <text evidence="2">The sequence shown here is derived from an EMBL/GenBank/DDBJ whole genome shotgun (WGS) entry which is preliminary data.</text>
</comment>